<feature type="domain" description="NADP-dependent oxidoreductase" evidence="4">
    <location>
        <begin position="26"/>
        <end position="262"/>
    </location>
</feature>
<dbReference type="InterPro" id="IPR023210">
    <property type="entry name" value="NADP_OxRdtase_dom"/>
</dbReference>
<dbReference type="RefSeq" id="WP_275476725.1">
    <property type="nucleotide sequence ID" value="NZ_CP162940.1"/>
</dbReference>
<evidence type="ECO:0000256" key="3">
    <source>
        <dbReference type="ARBA" id="ARBA00023002"/>
    </source>
</evidence>
<gene>
    <name evidence="5" type="ORF">KKP3000_002393</name>
</gene>
<dbReference type="InterPro" id="IPR018170">
    <property type="entry name" value="Aldo/ket_reductase_CS"/>
</dbReference>
<keyword evidence="6" id="KW-1185">Reference proteome</keyword>
<evidence type="ECO:0000256" key="1">
    <source>
        <dbReference type="ARBA" id="ARBA00007905"/>
    </source>
</evidence>
<dbReference type="PANTHER" id="PTHR43827">
    <property type="entry name" value="2,5-DIKETO-D-GLUCONIC ACID REDUCTASE"/>
    <property type="match status" value="1"/>
</dbReference>
<keyword evidence="2" id="KW-0521">NADP</keyword>
<sequence length="276" mass="31726">MVSQISQTTKLNNGVEMPWFGLGVYKAQAGSEVEQAIHNALEIGYRHVDTAALYENEESVGEAIRTSGLKREDVFVTTKLWNTEQGYESTLKAFETSRQKLKFDYIDLYLIHWPGKDKFVDTWKAFEKLYRDGYIRAIGVSNFKVHHLQTLLEQAEIRPTVNQVEYHPRLTQEPLKAFCESQQIQLEAWAPLMRGKVLDDPVILDIAAKYGKTPSQIVLRWDLDTKVITIPKSVHRNRIEENAGIFDFQLDETDLKRIGQLNKDERTGPDPDALVF</sequence>
<comment type="caution">
    <text evidence="5">The sequence shown here is derived from an EMBL/GenBank/DDBJ whole genome shotgun (WGS) entry which is preliminary data.</text>
</comment>
<name>A0ABV5AAV9_9BACL</name>
<dbReference type="Pfam" id="PF00248">
    <property type="entry name" value="Aldo_ket_red"/>
    <property type="match status" value="1"/>
</dbReference>
<protein>
    <submittedName>
        <fullName evidence="5">Aldo/keto reductase</fullName>
    </submittedName>
</protein>
<dbReference type="PROSITE" id="PS00063">
    <property type="entry name" value="ALDOKETO_REDUCTASE_3"/>
    <property type="match status" value="1"/>
</dbReference>
<dbReference type="PIRSF" id="PIRSF000097">
    <property type="entry name" value="AKR"/>
    <property type="match status" value="1"/>
</dbReference>
<keyword evidence="3" id="KW-0560">Oxidoreductase</keyword>
<reference evidence="5 6" key="1">
    <citation type="journal article" date="2024" name="Int. J. Mol. Sci.">
        <title>Exploration of Alicyclobacillus spp. Genome in Search of Antibiotic Resistance.</title>
        <authorList>
            <person name="Bucka-Kolendo J."/>
            <person name="Kiousi D.E."/>
            <person name="Dekowska A."/>
            <person name="Mikolajczuk-Szczyrba A."/>
            <person name="Karadedos D.M."/>
            <person name="Michael P."/>
            <person name="Galanis A."/>
            <person name="Sokolowska B."/>
        </authorList>
    </citation>
    <scope>NUCLEOTIDE SEQUENCE [LARGE SCALE GENOMIC DNA]</scope>
    <source>
        <strain evidence="5 6">KKP 3000</strain>
    </source>
</reference>
<dbReference type="PROSITE" id="PS00062">
    <property type="entry name" value="ALDOKETO_REDUCTASE_2"/>
    <property type="match status" value="1"/>
</dbReference>
<dbReference type="InterPro" id="IPR036812">
    <property type="entry name" value="NAD(P)_OxRdtase_dom_sf"/>
</dbReference>
<dbReference type="SUPFAM" id="SSF51430">
    <property type="entry name" value="NAD(P)-linked oxidoreductase"/>
    <property type="match status" value="1"/>
</dbReference>
<evidence type="ECO:0000313" key="6">
    <source>
        <dbReference type="Proteomes" id="UP001579974"/>
    </source>
</evidence>
<dbReference type="Proteomes" id="UP001579974">
    <property type="component" value="Unassembled WGS sequence"/>
</dbReference>
<accession>A0ABV5AAV9</accession>
<dbReference type="EMBL" id="JBDXSU010000002">
    <property type="protein sequence ID" value="MFB5189386.1"/>
    <property type="molecule type" value="Genomic_DNA"/>
</dbReference>
<evidence type="ECO:0000259" key="4">
    <source>
        <dbReference type="Pfam" id="PF00248"/>
    </source>
</evidence>
<dbReference type="PANTHER" id="PTHR43827:SF3">
    <property type="entry name" value="NADP-DEPENDENT OXIDOREDUCTASE DOMAIN-CONTAINING PROTEIN"/>
    <property type="match status" value="1"/>
</dbReference>
<evidence type="ECO:0000256" key="2">
    <source>
        <dbReference type="ARBA" id="ARBA00022857"/>
    </source>
</evidence>
<comment type="similarity">
    <text evidence="1">Belongs to the aldo/keto reductase family.</text>
</comment>
<evidence type="ECO:0000313" key="5">
    <source>
        <dbReference type="EMBL" id="MFB5189386.1"/>
    </source>
</evidence>
<dbReference type="PRINTS" id="PR00069">
    <property type="entry name" value="ALDKETRDTASE"/>
</dbReference>
<dbReference type="InterPro" id="IPR020471">
    <property type="entry name" value="AKR"/>
</dbReference>
<organism evidence="5 6">
    <name type="scientific">Alicyclobacillus fastidiosus</name>
    <dbReference type="NCBI Taxonomy" id="392011"/>
    <lineage>
        <taxon>Bacteria</taxon>
        <taxon>Bacillati</taxon>
        <taxon>Bacillota</taxon>
        <taxon>Bacilli</taxon>
        <taxon>Bacillales</taxon>
        <taxon>Alicyclobacillaceae</taxon>
        <taxon>Alicyclobacillus</taxon>
    </lineage>
</organism>
<dbReference type="PROSITE" id="PS00798">
    <property type="entry name" value="ALDOKETO_REDUCTASE_1"/>
    <property type="match status" value="1"/>
</dbReference>
<proteinExistence type="inferred from homology"/>
<dbReference type="Gene3D" id="3.20.20.100">
    <property type="entry name" value="NADP-dependent oxidoreductase domain"/>
    <property type="match status" value="1"/>
</dbReference>